<organism evidence="2 3">
    <name type="scientific">Sphingopyxis terrae subsp. terrae NBRC 15098</name>
    <dbReference type="NCBI Taxonomy" id="1219058"/>
    <lineage>
        <taxon>Bacteria</taxon>
        <taxon>Pseudomonadati</taxon>
        <taxon>Pseudomonadota</taxon>
        <taxon>Alphaproteobacteria</taxon>
        <taxon>Sphingomonadales</taxon>
        <taxon>Sphingomonadaceae</taxon>
        <taxon>Sphingopyxis</taxon>
    </lineage>
</organism>
<reference evidence="2 3" key="2">
    <citation type="journal article" date="2016" name="Genome Announc.">
        <title>Complete Genome Sequence of Sphingopyxis terrae Strain 203-1 (NBRC 111660), a Polyethylene Glycol Degrader.</title>
        <authorList>
            <person name="Ohtsubo Y."/>
            <person name="Nonoyama S."/>
            <person name="Nagata Y."/>
            <person name="Numata M."/>
            <person name="Tsuchikane K."/>
            <person name="Hosoyama A."/>
            <person name="Yamazoe A."/>
            <person name="Tsuda M."/>
            <person name="Fujita N."/>
            <person name="Kawai F."/>
        </authorList>
    </citation>
    <scope>NUCLEOTIDE SEQUENCE [LARGE SCALE GENOMIC DNA]</scope>
    <source>
        <strain evidence="2 3">203-1</strain>
    </source>
</reference>
<evidence type="ECO:0000313" key="3">
    <source>
        <dbReference type="Proteomes" id="UP000076234"/>
    </source>
</evidence>
<proteinExistence type="predicted"/>
<dbReference type="KEGG" id="ster:AOA14_16350"/>
<dbReference type="AlphaFoldDB" id="A0A142W294"/>
<dbReference type="STRING" id="1219058.AOA14_16350"/>
<protein>
    <submittedName>
        <fullName evidence="2">Uncharacterized protein</fullName>
    </submittedName>
</protein>
<name>A0A142W294_9SPHN</name>
<dbReference type="EMBL" id="CP013342">
    <property type="protein sequence ID" value="AMU96176.1"/>
    <property type="molecule type" value="Genomic_DNA"/>
</dbReference>
<gene>
    <name evidence="2" type="ORF">AOA14_16350</name>
</gene>
<keyword evidence="1" id="KW-0812">Transmembrane</keyword>
<dbReference type="NCBIfam" id="NF045607">
    <property type="entry name" value="exo_Victor_syst"/>
    <property type="match status" value="1"/>
</dbReference>
<dbReference type="RefSeq" id="WP_062902555.1">
    <property type="nucleotide sequence ID" value="NZ_CP013342.1"/>
</dbReference>
<accession>A0A142W294</accession>
<reference evidence="3" key="1">
    <citation type="submission" date="2015-11" db="EMBL/GenBank/DDBJ databases">
        <title>Complete genome sequence of a polyethylene glycol-degrading strain Sphingopyxis terrae strain 203-1 (NBRC 15098).</title>
        <authorList>
            <person name="Yoshiyuki O."/>
            <person name="Shouta N."/>
            <person name="Nagata Y."/>
            <person name="Numata M."/>
            <person name="Tsuchikane K."/>
            <person name="Hosoyama A."/>
            <person name="Yamazoe A."/>
            <person name="Tsuda M."/>
            <person name="Fujita N."/>
            <person name="Kawai F."/>
        </authorList>
    </citation>
    <scope>NUCLEOTIDE SEQUENCE [LARGE SCALE GENOMIC DNA]</scope>
    <source>
        <strain evidence="3">203-1</strain>
    </source>
</reference>
<dbReference type="Proteomes" id="UP000076234">
    <property type="component" value="Chromosome"/>
</dbReference>
<sequence>METIWDWITVIAFSGLVTLLLQRSAEETPRDKLWQYAPPAVGCAIVNYIGNEGYPLFAAILLVGVIIYIFTVLKVPNPFQQSR</sequence>
<keyword evidence="1" id="KW-0472">Membrane</keyword>
<evidence type="ECO:0000256" key="1">
    <source>
        <dbReference type="SAM" id="Phobius"/>
    </source>
</evidence>
<feature type="transmembrane region" description="Helical" evidence="1">
    <location>
        <begin position="54"/>
        <end position="73"/>
    </location>
</feature>
<evidence type="ECO:0000313" key="2">
    <source>
        <dbReference type="EMBL" id="AMU96176.1"/>
    </source>
</evidence>
<keyword evidence="1" id="KW-1133">Transmembrane helix</keyword>
<dbReference type="InterPro" id="IPR054655">
    <property type="entry name" value="XrtV-like"/>
</dbReference>